<evidence type="ECO:0000313" key="5">
    <source>
        <dbReference type="Proteomes" id="UP001631993"/>
    </source>
</evidence>
<gene>
    <name evidence="4" type="ORF">ACKI1S_23815</name>
</gene>
<dbReference type="Gene3D" id="2.30.110.10">
    <property type="entry name" value="Electron Transport, Fmn-binding Protein, Chain A"/>
    <property type="match status" value="1"/>
</dbReference>
<evidence type="ECO:0000256" key="2">
    <source>
        <dbReference type="SAM" id="MobiDB-lite"/>
    </source>
</evidence>
<protein>
    <submittedName>
        <fullName evidence="4">Flavin reductase family protein</fullName>
        <ecNumber evidence="4">1.-.-.-</ecNumber>
    </submittedName>
</protein>
<dbReference type="InterPro" id="IPR050268">
    <property type="entry name" value="NADH-dep_flavin_reductase"/>
</dbReference>
<dbReference type="GO" id="GO:0016491">
    <property type="term" value="F:oxidoreductase activity"/>
    <property type="evidence" value="ECO:0007669"/>
    <property type="project" value="UniProtKB-KW"/>
</dbReference>
<dbReference type="InterPro" id="IPR002563">
    <property type="entry name" value="Flavin_Rdtase-like_dom"/>
</dbReference>
<dbReference type="SUPFAM" id="SSF50475">
    <property type="entry name" value="FMN-binding split barrel"/>
    <property type="match status" value="1"/>
</dbReference>
<evidence type="ECO:0000313" key="4">
    <source>
        <dbReference type="EMBL" id="MFM9649161.1"/>
    </source>
</evidence>
<keyword evidence="5" id="KW-1185">Reference proteome</keyword>
<name>A0ABW9IL14_STRGJ</name>
<dbReference type="EC" id="1.-.-.-" evidence="4"/>
<feature type="region of interest" description="Disordered" evidence="2">
    <location>
        <begin position="1"/>
        <end position="38"/>
    </location>
</feature>
<evidence type="ECO:0000256" key="1">
    <source>
        <dbReference type="ARBA" id="ARBA00023002"/>
    </source>
</evidence>
<organism evidence="4 5">
    <name type="scientific">Streptomyces galilaeus</name>
    <dbReference type="NCBI Taxonomy" id="33899"/>
    <lineage>
        <taxon>Bacteria</taxon>
        <taxon>Bacillati</taxon>
        <taxon>Actinomycetota</taxon>
        <taxon>Actinomycetes</taxon>
        <taxon>Kitasatosporales</taxon>
        <taxon>Streptomycetaceae</taxon>
        <taxon>Streptomyces</taxon>
    </lineage>
</organism>
<reference evidence="4 5" key="1">
    <citation type="submission" date="2024-12" db="EMBL/GenBank/DDBJ databases">
        <title>Forecasting of Potato common scab and diversities of Pathogenic streptomyces spp. in china.</title>
        <authorList>
            <person name="Handique U."/>
            <person name="Wu J."/>
        </authorList>
    </citation>
    <scope>NUCLEOTIDE SEQUENCE [LARGE SCALE GENOMIC DNA]</scope>
    <source>
        <strain evidence="4 5">ZRIMU1585</strain>
    </source>
</reference>
<dbReference type="EMBL" id="JBJVNE010000012">
    <property type="protein sequence ID" value="MFM9649161.1"/>
    <property type="molecule type" value="Genomic_DNA"/>
</dbReference>
<feature type="compositionally biased region" description="Gly residues" evidence="2">
    <location>
        <begin position="14"/>
        <end position="33"/>
    </location>
</feature>
<accession>A0ABW9IL14</accession>
<keyword evidence="1 4" id="KW-0560">Oxidoreductase</keyword>
<dbReference type="RefSeq" id="WP_328737561.1">
    <property type="nucleotide sequence ID" value="NZ_JBJVMW010000026.1"/>
</dbReference>
<dbReference type="Proteomes" id="UP001631993">
    <property type="component" value="Unassembled WGS sequence"/>
</dbReference>
<dbReference type="Pfam" id="PF01613">
    <property type="entry name" value="Flavin_Reduct"/>
    <property type="match status" value="1"/>
</dbReference>
<proteinExistence type="predicted"/>
<feature type="domain" description="Flavin reductase like" evidence="3">
    <location>
        <begin position="41"/>
        <end position="187"/>
    </location>
</feature>
<dbReference type="GeneID" id="93767267"/>
<evidence type="ECO:0000259" key="3">
    <source>
        <dbReference type="SMART" id="SM00903"/>
    </source>
</evidence>
<dbReference type="PANTHER" id="PTHR30466">
    <property type="entry name" value="FLAVIN REDUCTASE"/>
    <property type="match status" value="1"/>
</dbReference>
<dbReference type="PANTHER" id="PTHR30466:SF1">
    <property type="entry name" value="FMN REDUCTASE (NADH) RUTF"/>
    <property type="match status" value="1"/>
</dbReference>
<dbReference type="InterPro" id="IPR012349">
    <property type="entry name" value="Split_barrel_FMN-bd"/>
</dbReference>
<dbReference type="SMART" id="SM00903">
    <property type="entry name" value="Flavin_Reduct"/>
    <property type="match status" value="1"/>
</dbReference>
<comment type="caution">
    <text evidence="4">The sequence shown here is derived from an EMBL/GenBank/DDBJ whole genome shotgun (WGS) entry which is preliminary data.</text>
</comment>
<sequence>MSAARDAGAPTTTGGTGPLVGGPGGARGGGGTSAGSFRDAARRWTTGVALLTARHGDEVFAKTVSSLCTLSLDPLLISVAVTAHSPLASAVRGSRRYAVSVLAGHQEPLARHFATPGVGQALGLFTVAPMRTRATGAPVLEDCLAWFDCRLHTVLPGGDHAVLVGRVAAADGGGGEPLVYHHGEYRSLAGPPLPSTGART</sequence>